<comment type="caution">
    <text evidence="4">The sequence shown here is derived from an EMBL/GenBank/DDBJ whole genome shotgun (WGS) entry which is preliminary data.</text>
</comment>
<dbReference type="InterPro" id="IPR012902">
    <property type="entry name" value="N_methyl_site"/>
</dbReference>
<accession>A0A837NMW9</accession>
<dbReference type="InterPro" id="IPR045584">
    <property type="entry name" value="Pilin-like"/>
</dbReference>
<dbReference type="PANTHER" id="PTHR30093">
    <property type="entry name" value="GENERAL SECRETION PATHWAY PROTEIN G"/>
    <property type="match status" value="1"/>
</dbReference>
<organism evidence="4 5">
    <name type="scientific">Vibrio splendidus</name>
    <dbReference type="NCBI Taxonomy" id="29497"/>
    <lineage>
        <taxon>Bacteria</taxon>
        <taxon>Pseudomonadati</taxon>
        <taxon>Pseudomonadota</taxon>
        <taxon>Gammaproteobacteria</taxon>
        <taxon>Vibrionales</taxon>
        <taxon>Vibrionaceae</taxon>
        <taxon>Vibrio</taxon>
    </lineage>
</organism>
<dbReference type="SUPFAM" id="SSF54523">
    <property type="entry name" value="Pili subunits"/>
    <property type="match status" value="1"/>
</dbReference>
<dbReference type="Proteomes" id="UP000050463">
    <property type="component" value="Unassembled WGS sequence"/>
</dbReference>
<sequence length="157" mass="16536">MNNKNKRTNQKGFTLIELMIVVAIIGILSAFAVPAYQDYTKKATLSEFPKAAAAVKMAVELCAHESASDAATFKTSCISNNNGVPNVLTLNNMEIKAIGGSASGAVDVRIKASATKGPIKTGETYVMTATYAAVGITWATKCYTDAALANTQDTYCP</sequence>
<dbReference type="Pfam" id="PF07963">
    <property type="entry name" value="N_methyl"/>
    <property type="match status" value="1"/>
</dbReference>
<proteinExistence type="inferred from homology"/>
<comment type="similarity">
    <text evidence="1">Belongs to the N-Me-Phe pilin family.</text>
</comment>
<dbReference type="Gene3D" id="3.30.700.10">
    <property type="entry name" value="Glycoprotein, Type 4 Pilin"/>
    <property type="match status" value="1"/>
</dbReference>
<protein>
    <submittedName>
        <fullName evidence="4">Type IV pilin subunit protein</fullName>
    </submittedName>
</protein>
<evidence type="ECO:0000256" key="1">
    <source>
        <dbReference type="ARBA" id="ARBA00005233"/>
    </source>
</evidence>
<dbReference type="AlphaFoldDB" id="A0A837NMW9"/>
<evidence type="ECO:0000256" key="3">
    <source>
        <dbReference type="SAM" id="Phobius"/>
    </source>
</evidence>
<evidence type="ECO:0000256" key="2">
    <source>
        <dbReference type="ARBA" id="ARBA00022481"/>
    </source>
</evidence>
<keyword evidence="3" id="KW-1133">Transmembrane helix</keyword>
<dbReference type="RefSeq" id="WP_054547487.1">
    <property type="nucleotide sequence ID" value="NZ_CAWOEE010000001.1"/>
</dbReference>
<evidence type="ECO:0000313" key="4">
    <source>
        <dbReference type="EMBL" id="KPL93708.1"/>
    </source>
</evidence>
<keyword evidence="3" id="KW-0472">Membrane</keyword>
<evidence type="ECO:0000313" key="5">
    <source>
        <dbReference type="Proteomes" id="UP000050463"/>
    </source>
</evidence>
<reference evidence="4 5" key="1">
    <citation type="submission" date="2015-08" db="EMBL/GenBank/DDBJ databases">
        <title>Draft Genome Sequence of Vibrio splendidus UCD-SED7.</title>
        <authorList>
            <person name="Lee R.D."/>
            <person name="Lang J.M."/>
            <person name="Coil D.A."/>
            <person name="Jospin G."/>
            <person name="Eisen J.A."/>
        </authorList>
    </citation>
    <scope>NUCLEOTIDE SEQUENCE [LARGE SCALE GENOMIC DNA]</scope>
    <source>
        <strain evidence="4 5">UCD-SED7</strain>
    </source>
</reference>
<dbReference type="EMBL" id="LIZK01000005">
    <property type="protein sequence ID" value="KPL93708.1"/>
    <property type="molecule type" value="Genomic_DNA"/>
</dbReference>
<keyword evidence="3" id="KW-0812">Transmembrane</keyword>
<dbReference type="NCBIfam" id="TIGR02532">
    <property type="entry name" value="IV_pilin_GFxxxE"/>
    <property type="match status" value="1"/>
</dbReference>
<name>A0A837NMW9_VIBSP</name>
<feature type="transmembrane region" description="Helical" evidence="3">
    <location>
        <begin position="12"/>
        <end position="36"/>
    </location>
</feature>
<dbReference type="PROSITE" id="PS00409">
    <property type="entry name" value="PROKAR_NTER_METHYL"/>
    <property type="match status" value="1"/>
</dbReference>
<keyword evidence="2" id="KW-0488">Methylation</keyword>
<dbReference type="PANTHER" id="PTHR30093:SF34">
    <property type="entry name" value="PREPILIN PEPTIDASE-DEPENDENT PROTEIN D"/>
    <property type="match status" value="1"/>
</dbReference>
<gene>
    <name evidence="4" type="ORF">AN168_13920</name>
</gene>